<evidence type="ECO:0008006" key="3">
    <source>
        <dbReference type="Google" id="ProtNLM"/>
    </source>
</evidence>
<reference evidence="1" key="1">
    <citation type="journal article" date="2022" name="Int. J. Mol. Sci.">
        <title>Draft Genome of Tanacetum Coccineum: Genomic Comparison of Closely Related Tanacetum-Family Plants.</title>
        <authorList>
            <person name="Yamashiro T."/>
            <person name="Shiraishi A."/>
            <person name="Nakayama K."/>
            <person name="Satake H."/>
        </authorList>
    </citation>
    <scope>NUCLEOTIDE SEQUENCE</scope>
</reference>
<gene>
    <name evidence="1" type="ORF">Tco_1030127</name>
</gene>
<dbReference type="Pfam" id="PF14223">
    <property type="entry name" value="Retrotran_gag_2"/>
    <property type="match status" value="1"/>
</dbReference>
<sequence length="505" mass="57750">MLKYSIKNGPFQLKPEITAKDTDGVTDIRRAQKVEDLFAQEKLRYDSDIKAVNILLLGLPVDIYTLINHYQTAKEIWDHVKELMKGTKMTKQERESMLYDEFNKFTSEPRESIHSYYLRYAKLINDIKMIPMSMSNMQINTKFVNHLQPEWSRFVTVATQARDLHSVNFDKLYAFLKHIEKYAKEVREMRQRFPEPLALLANTYNTPPLYNSQQIHYAPIVVQQPPTLQPDTGFVVPTFLPTDDPIASLNKAIVGSTDLMITKLHKICIEKSKICIEYQLLCFLNTLAQEAEIVLNDEQHDFLADSLEETDDCEDLQLQATSNFKADHVDGYDSNCDDEATTNAIFMANLSPVGSINDDTVKPRYDSDILSEFSEPQLNQNGTSVNTKLSKPPTSRNKIYAVTPLPKSKVTPKVVEKNNLSKSVNSHLTTNQIIEKCTKVLAPGLLKIEFEPINAYFKNNRAVHRDYLKVTKEHVATLHELLEEAKALKPLDEHIGHASKFAERI</sequence>
<reference evidence="1" key="2">
    <citation type="submission" date="2022-01" db="EMBL/GenBank/DDBJ databases">
        <authorList>
            <person name="Yamashiro T."/>
            <person name="Shiraishi A."/>
            <person name="Satake H."/>
            <person name="Nakayama K."/>
        </authorList>
    </citation>
    <scope>NUCLEOTIDE SEQUENCE</scope>
</reference>
<proteinExistence type="predicted"/>
<protein>
    <recommendedName>
        <fullName evidence="3">Integrase, catalytic region, zinc finger, CCHC-type, peptidase aspartic, catalytic</fullName>
    </recommendedName>
</protein>
<dbReference type="EMBL" id="BQNB010018115">
    <property type="protein sequence ID" value="GJT70841.1"/>
    <property type="molecule type" value="Genomic_DNA"/>
</dbReference>
<organism evidence="1 2">
    <name type="scientific">Tanacetum coccineum</name>
    <dbReference type="NCBI Taxonomy" id="301880"/>
    <lineage>
        <taxon>Eukaryota</taxon>
        <taxon>Viridiplantae</taxon>
        <taxon>Streptophyta</taxon>
        <taxon>Embryophyta</taxon>
        <taxon>Tracheophyta</taxon>
        <taxon>Spermatophyta</taxon>
        <taxon>Magnoliopsida</taxon>
        <taxon>eudicotyledons</taxon>
        <taxon>Gunneridae</taxon>
        <taxon>Pentapetalae</taxon>
        <taxon>asterids</taxon>
        <taxon>campanulids</taxon>
        <taxon>Asterales</taxon>
        <taxon>Asteraceae</taxon>
        <taxon>Asteroideae</taxon>
        <taxon>Anthemideae</taxon>
        <taxon>Anthemidinae</taxon>
        <taxon>Tanacetum</taxon>
    </lineage>
</organism>
<accession>A0ABQ5G5W9</accession>
<comment type="caution">
    <text evidence="1">The sequence shown here is derived from an EMBL/GenBank/DDBJ whole genome shotgun (WGS) entry which is preliminary data.</text>
</comment>
<evidence type="ECO:0000313" key="2">
    <source>
        <dbReference type="Proteomes" id="UP001151760"/>
    </source>
</evidence>
<keyword evidence="2" id="KW-1185">Reference proteome</keyword>
<name>A0ABQ5G5W9_9ASTR</name>
<evidence type="ECO:0000313" key="1">
    <source>
        <dbReference type="EMBL" id="GJT70841.1"/>
    </source>
</evidence>
<dbReference type="Proteomes" id="UP001151760">
    <property type="component" value="Unassembled WGS sequence"/>
</dbReference>